<dbReference type="Proteomes" id="UP000030689">
    <property type="component" value="Unassembled WGS sequence"/>
</dbReference>
<evidence type="ECO:0000313" key="16">
    <source>
        <dbReference type="Proteomes" id="UP000030689"/>
    </source>
</evidence>
<organism evidence="15 16">
    <name type="scientific">Eutrema salsugineum</name>
    <name type="common">Saltwater cress</name>
    <name type="synonym">Sisymbrium salsugineum</name>
    <dbReference type="NCBI Taxonomy" id="72664"/>
    <lineage>
        <taxon>Eukaryota</taxon>
        <taxon>Viridiplantae</taxon>
        <taxon>Streptophyta</taxon>
        <taxon>Embryophyta</taxon>
        <taxon>Tracheophyta</taxon>
        <taxon>Spermatophyta</taxon>
        <taxon>Magnoliopsida</taxon>
        <taxon>eudicotyledons</taxon>
        <taxon>Gunneridae</taxon>
        <taxon>Pentapetalae</taxon>
        <taxon>rosids</taxon>
        <taxon>malvids</taxon>
        <taxon>Brassicales</taxon>
        <taxon>Brassicaceae</taxon>
        <taxon>Eutremeae</taxon>
        <taxon>Eutrema</taxon>
    </lineage>
</organism>
<comment type="similarity">
    <text evidence="2">Belongs to the RLP family.</text>
</comment>
<dbReference type="EMBL" id="KI517392">
    <property type="protein sequence ID" value="ESQ50797.1"/>
    <property type="molecule type" value="Genomic_DNA"/>
</dbReference>
<feature type="non-terminal residue" evidence="15">
    <location>
        <position position="732"/>
    </location>
</feature>
<dbReference type="InterPro" id="IPR013210">
    <property type="entry name" value="LRR_N_plant-typ"/>
</dbReference>
<accession>V4M6Z0</accession>
<dbReference type="FunFam" id="3.80.10.10:FF:000095">
    <property type="entry name" value="LRR receptor-like serine/threonine-protein kinase GSO1"/>
    <property type="match status" value="1"/>
</dbReference>
<dbReference type="Pfam" id="PF08263">
    <property type="entry name" value="LRRNT_2"/>
    <property type="match status" value="1"/>
</dbReference>
<dbReference type="InterPro" id="IPR055414">
    <property type="entry name" value="LRR_R13L4/SHOC2-like"/>
</dbReference>
<dbReference type="Pfam" id="PF13855">
    <property type="entry name" value="LRR_8"/>
    <property type="match status" value="2"/>
</dbReference>
<evidence type="ECO:0000256" key="6">
    <source>
        <dbReference type="ARBA" id="ARBA00022729"/>
    </source>
</evidence>
<evidence type="ECO:0000256" key="2">
    <source>
        <dbReference type="ARBA" id="ARBA00009592"/>
    </source>
</evidence>
<dbReference type="SMART" id="SM00365">
    <property type="entry name" value="LRR_SD22"/>
    <property type="match status" value="4"/>
</dbReference>
<dbReference type="Gramene" id="ESQ50797">
    <property type="protein sequence ID" value="ESQ50797"/>
    <property type="gene ID" value="EUTSA_v10023121mg"/>
</dbReference>
<dbReference type="InterPro" id="IPR003591">
    <property type="entry name" value="Leu-rich_rpt_typical-subtyp"/>
</dbReference>
<dbReference type="SUPFAM" id="SSF52047">
    <property type="entry name" value="RNI-like"/>
    <property type="match status" value="1"/>
</dbReference>
<gene>
    <name evidence="15" type="ORF">EUTSA_v10023121mg</name>
</gene>
<dbReference type="InterPro" id="IPR001611">
    <property type="entry name" value="Leu-rich_rpt"/>
</dbReference>
<dbReference type="InterPro" id="IPR046956">
    <property type="entry name" value="RLP23-like"/>
</dbReference>
<evidence type="ECO:0000259" key="13">
    <source>
        <dbReference type="Pfam" id="PF08263"/>
    </source>
</evidence>
<dbReference type="eggNOG" id="KOG0619">
    <property type="taxonomic scope" value="Eukaryota"/>
</dbReference>
<dbReference type="SUPFAM" id="SSF52058">
    <property type="entry name" value="L domain-like"/>
    <property type="match status" value="1"/>
</dbReference>
<evidence type="ECO:0000256" key="10">
    <source>
        <dbReference type="ARBA" id="ARBA00023170"/>
    </source>
</evidence>
<dbReference type="Pfam" id="PF00560">
    <property type="entry name" value="LRR_1"/>
    <property type="match status" value="3"/>
</dbReference>
<keyword evidence="16" id="KW-1185">Reference proteome</keyword>
<evidence type="ECO:0000256" key="11">
    <source>
        <dbReference type="ARBA" id="ARBA00023180"/>
    </source>
</evidence>
<dbReference type="Pfam" id="PF23598">
    <property type="entry name" value="LRR_14"/>
    <property type="match status" value="1"/>
</dbReference>
<evidence type="ECO:0000259" key="14">
    <source>
        <dbReference type="Pfam" id="PF23598"/>
    </source>
</evidence>
<sequence length="732" mass="80180">MNVSSYPKTESWEANSSIDCCNWDGVICDTESGKVIRLDLSCSCFHGRLEPSSSLFRLKHLKDLNLAYNNFTLSPISDKFSELMWLERLNLSESSFTGQIPTQILQLTNLLSLDLSSSSSSFLWETSFSGIIPDSIGNLKHLTSLTLQESDFSGRIPSSLGNISNLSRLLLSTNHFTVFNVGRNKLTGNFPSALLNLTKLRFISLSSNQFTGFLPPNIGQLSKLDGFLAGSNSFTGAVPASLFKISSLTNIYLEDNQLTGLLGFENVSLLLNLQYLFMYGNNFRVSPVDLNVLSSLKQLVGLDLSGIPLLTANITSGSSFSSRLQYLYLSGSNITEFPEFIIRDQRNLDSLDLSNNNIKGQVPDWLWRLQTLQIVDLSKNSLSGFNGSSEAVPGSQINTLDLSSNVFEGPLFISSTSIAYLFVSNNNFTGEIPRSICGLTSPIIIDLSDNNFHGLIPRCLGTHMSSLSDLNLCNNSLSGSLPDMFVHTTKLRSIDISHNRLEGKLHASLTGCSALEVLNVESNEITDTFPFQLSSLQKLQVLVLRANKFHGMLDHSAMEMERILTAYTAIDFSGNKIHGQVPESIGLLKELHVLNFSRNAFTGHIPPSLANLTSLESLDVSQNKLSGEIPPKLRDLSSLGWINVSHNQLVGSIPQGTQFQQQSCSSYEGNPRLYGPSLKDICGDIHVPTSSESEEGEEEEEMLSWIAAGLGFAPGVVFGLTIGYIVASYKPE</sequence>
<proteinExistence type="inferred from homology"/>
<evidence type="ECO:0000256" key="8">
    <source>
        <dbReference type="ARBA" id="ARBA00022989"/>
    </source>
</evidence>
<feature type="domain" description="Disease resistance R13L4/SHOC-2-like LRR" evidence="14">
    <location>
        <begin position="44"/>
        <end position="305"/>
    </location>
</feature>
<evidence type="ECO:0000256" key="1">
    <source>
        <dbReference type="ARBA" id="ARBA00004251"/>
    </source>
</evidence>
<feature type="domain" description="Leucine-rich repeat-containing N-terminal plant-type" evidence="13">
    <location>
        <begin position="7"/>
        <end position="29"/>
    </location>
</feature>
<dbReference type="Gene3D" id="3.80.10.10">
    <property type="entry name" value="Ribonuclease Inhibitor"/>
    <property type="match status" value="5"/>
</dbReference>
<keyword evidence="9 12" id="KW-0472">Membrane</keyword>
<evidence type="ECO:0000256" key="12">
    <source>
        <dbReference type="SAM" id="Phobius"/>
    </source>
</evidence>
<evidence type="ECO:0000256" key="5">
    <source>
        <dbReference type="ARBA" id="ARBA00022692"/>
    </source>
</evidence>
<comment type="subcellular location">
    <subcellularLocation>
        <location evidence="1">Cell membrane</location>
        <topology evidence="1">Single-pass type I membrane protein</topology>
    </subcellularLocation>
</comment>
<keyword evidence="5 12" id="KW-0812">Transmembrane</keyword>
<dbReference type="GO" id="GO:0005886">
    <property type="term" value="C:plasma membrane"/>
    <property type="evidence" value="ECO:0007669"/>
    <property type="project" value="UniProtKB-SubCell"/>
</dbReference>
<dbReference type="OMA" id="PQLICGL"/>
<keyword evidence="7" id="KW-0677">Repeat</keyword>
<dbReference type="InterPro" id="IPR032675">
    <property type="entry name" value="LRR_dom_sf"/>
</dbReference>
<dbReference type="KEGG" id="eus:EUTSA_v10023121mg"/>
<keyword evidence="11" id="KW-0325">Glycoprotein</keyword>
<dbReference type="PRINTS" id="PR00019">
    <property type="entry name" value="LEURICHRPT"/>
</dbReference>
<protein>
    <submittedName>
        <fullName evidence="15">Uncharacterized protein</fullName>
    </submittedName>
</protein>
<dbReference type="SMART" id="SM00369">
    <property type="entry name" value="LRR_TYP"/>
    <property type="match status" value="9"/>
</dbReference>
<keyword evidence="4" id="KW-0433">Leucine-rich repeat</keyword>
<keyword evidence="8 12" id="KW-1133">Transmembrane helix</keyword>
<reference evidence="15 16" key="1">
    <citation type="journal article" date="2013" name="Front. Plant Sci.">
        <title>The Reference Genome of the Halophytic Plant Eutrema salsugineum.</title>
        <authorList>
            <person name="Yang R."/>
            <person name="Jarvis D.E."/>
            <person name="Chen H."/>
            <person name="Beilstein M.A."/>
            <person name="Grimwood J."/>
            <person name="Jenkins J."/>
            <person name="Shu S."/>
            <person name="Prochnik S."/>
            <person name="Xin M."/>
            <person name="Ma C."/>
            <person name="Schmutz J."/>
            <person name="Wing R.A."/>
            <person name="Mitchell-Olds T."/>
            <person name="Schumaker K.S."/>
            <person name="Wang X."/>
        </authorList>
    </citation>
    <scope>NUCLEOTIDE SEQUENCE [LARGE SCALE GENOMIC DNA]</scope>
</reference>
<dbReference type="PANTHER" id="PTHR48061">
    <property type="entry name" value="LEUCINE-RICH REPEAT RECEPTOR PROTEIN KINASE EMS1-LIKE-RELATED"/>
    <property type="match status" value="1"/>
</dbReference>
<keyword evidence="6" id="KW-0732">Signal</keyword>
<keyword evidence="3" id="KW-1003">Cell membrane</keyword>
<keyword evidence="10" id="KW-0675">Receptor</keyword>
<evidence type="ECO:0000313" key="15">
    <source>
        <dbReference type="EMBL" id="ESQ50797.1"/>
    </source>
</evidence>
<dbReference type="PANTHER" id="PTHR48061:SF46">
    <property type="entry name" value="LEUCINE-RICH REPEAT-CONTAINING N-TERMINAL PLANT-TYPE DOMAIN-CONTAINING PROTEIN"/>
    <property type="match status" value="1"/>
</dbReference>
<evidence type="ECO:0000256" key="7">
    <source>
        <dbReference type="ARBA" id="ARBA00022737"/>
    </source>
</evidence>
<evidence type="ECO:0000256" key="3">
    <source>
        <dbReference type="ARBA" id="ARBA00022475"/>
    </source>
</evidence>
<evidence type="ECO:0000256" key="4">
    <source>
        <dbReference type="ARBA" id="ARBA00022614"/>
    </source>
</evidence>
<feature type="transmembrane region" description="Helical" evidence="12">
    <location>
        <begin position="702"/>
        <end position="727"/>
    </location>
</feature>
<dbReference type="FunFam" id="3.80.10.10:FF:000041">
    <property type="entry name" value="LRR receptor-like serine/threonine-protein kinase ERECTA"/>
    <property type="match status" value="1"/>
</dbReference>
<dbReference type="AlphaFoldDB" id="V4M6Z0"/>
<dbReference type="STRING" id="72664.V4M6Z0"/>
<evidence type="ECO:0000256" key="9">
    <source>
        <dbReference type="ARBA" id="ARBA00023136"/>
    </source>
</evidence>
<name>V4M6Z0_EUTSA</name>